<gene>
    <name evidence="2" type="ORF">CKO13_08445</name>
</gene>
<dbReference type="Pfam" id="PF04127">
    <property type="entry name" value="DFP"/>
    <property type="match status" value="1"/>
</dbReference>
<dbReference type="Proteomes" id="UP000738126">
    <property type="component" value="Unassembled WGS sequence"/>
</dbReference>
<comment type="caution">
    <text evidence="2">The sequence shown here is derived from an EMBL/GenBank/DDBJ whole genome shotgun (WGS) entry which is preliminary data.</text>
</comment>
<keyword evidence="3" id="KW-1185">Reference proteome</keyword>
<dbReference type="SUPFAM" id="SSF102645">
    <property type="entry name" value="CoaB-like"/>
    <property type="match status" value="1"/>
</dbReference>
<organism evidence="2 3">
    <name type="scientific">Halorhodospira neutriphila</name>
    <dbReference type="NCBI Taxonomy" id="168379"/>
    <lineage>
        <taxon>Bacteria</taxon>
        <taxon>Pseudomonadati</taxon>
        <taxon>Pseudomonadota</taxon>
        <taxon>Gammaproteobacteria</taxon>
        <taxon>Chromatiales</taxon>
        <taxon>Ectothiorhodospiraceae</taxon>
        <taxon>Halorhodospira</taxon>
    </lineage>
</organism>
<dbReference type="InterPro" id="IPR035929">
    <property type="entry name" value="CoaB-like_sf"/>
</dbReference>
<proteinExistence type="predicted"/>
<evidence type="ECO:0000313" key="2">
    <source>
        <dbReference type="EMBL" id="MBK1727049.1"/>
    </source>
</evidence>
<sequence length="212" mass="22378">MLVTAGATREPLDPVRYLGNRSSGRMGFALAAAAREAGAEVVLVTGPAALATPRGVERVEVERAEQMHEAVMARIEGADLFIGAAAVADYRPAQEAPEKIKKGSGPLTLTLEPTPDILRAVAARRPRPFVVGFAAETTDLLEHARAKLRDKGLDLVAANRVGPGRGLEVERNSLEVLAAEGEPVSLPEQPKEDLARALIALVAERLEAGGRA</sequence>
<name>A0ABS1E8C5_9GAMM</name>
<reference evidence="2 3" key="1">
    <citation type="journal article" date="2020" name="Microorganisms">
        <title>Osmotic Adaptation and Compatible Solute Biosynthesis of Phototrophic Bacteria as Revealed from Genome Analyses.</title>
        <authorList>
            <person name="Imhoff J.F."/>
            <person name="Rahn T."/>
            <person name="Kunzel S."/>
            <person name="Keller A."/>
            <person name="Neulinger S.C."/>
        </authorList>
    </citation>
    <scope>NUCLEOTIDE SEQUENCE [LARGE SCALE GENOMIC DNA]</scope>
    <source>
        <strain evidence="2 3">DSM 15116</strain>
    </source>
</reference>
<protein>
    <recommendedName>
        <fullName evidence="1">DNA/pantothenate metabolism flavoprotein C-terminal domain-containing protein</fullName>
    </recommendedName>
</protein>
<accession>A0ABS1E8C5</accession>
<evidence type="ECO:0000313" key="3">
    <source>
        <dbReference type="Proteomes" id="UP000738126"/>
    </source>
</evidence>
<evidence type="ECO:0000259" key="1">
    <source>
        <dbReference type="Pfam" id="PF04127"/>
    </source>
</evidence>
<dbReference type="InterPro" id="IPR007085">
    <property type="entry name" value="DNA/pantothenate-metab_flavo_C"/>
</dbReference>
<dbReference type="Gene3D" id="3.40.50.10300">
    <property type="entry name" value="CoaB-like"/>
    <property type="match status" value="1"/>
</dbReference>
<dbReference type="EMBL" id="NRSH01000093">
    <property type="protein sequence ID" value="MBK1727049.1"/>
    <property type="molecule type" value="Genomic_DNA"/>
</dbReference>
<feature type="domain" description="DNA/pantothenate metabolism flavoprotein C-terminal" evidence="1">
    <location>
        <begin position="1"/>
        <end position="204"/>
    </location>
</feature>